<evidence type="ECO:0000259" key="2">
    <source>
        <dbReference type="PROSITE" id="PS50995"/>
    </source>
</evidence>
<dbReference type="GO" id="GO:0008080">
    <property type="term" value="F:N-acetyltransferase activity"/>
    <property type="evidence" value="ECO:0007669"/>
    <property type="project" value="InterPro"/>
</dbReference>
<dbReference type="AlphaFoldDB" id="A0A1A8TN47"/>
<protein>
    <submittedName>
        <fullName evidence="4">Acetyltransferase (GNAT) family protein</fullName>
    </submittedName>
</protein>
<dbReference type="InterPro" id="IPR000182">
    <property type="entry name" value="GNAT_dom"/>
</dbReference>
<dbReference type="OrthoDB" id="1431064at2"/>
<dbReference type="Gene3D" id="1.10.10.10">
    <property type="entry name" value="Winged helix-like DNA-binding domain superfamily/Winged helix DNA-binding domain"/>
    <property type="match status" value="1"/>
</dbReference>
<dbReference type="EMBL" id="FLOB01000007">
    <property type="protein sequence ID" value="SBS34356.1"/>
    <property type="molecule type" value="Genomic_DNA"/>
</dbReference>
<dbReference type="InterPro" id="IPR036390">
    <property type="entry name" value="WH_DNA-bd_sf"/>
</dbReference>
<accession>A0A1A8TN47</accession>
<feature type="domain" description="HTH marR-type" evidence="2">
    <location>
        <begin position="6"/>
        <end position="143"/>
    </location>
</feature>
<dbReference type="CDD" id="cd00090">
    <property type="entry name" value="HTH_ARSR"/>
    <property type="match status" value="1"/>
</dbReference>
<dbReference type="PANTHER" id="PTHR13947:SF37">
    <property type="entry name" value="LD18367P"/>
    <property type="match status" value="1"/>
</dbReference>
<dbReference type="STRING" id="1792290.MSP8886_03051"/>
<organism evidence="4 5">
    <name type="scientific">Marinomonas spartinae</name>
    <dbReference type="NCBI Taxonomy" id="1792290"/>
    <lineage>
        <taxon>Bacteria</taxon>
        <taxon>Pseudomonadati</taxon>
        <taxon>Pseudomonadota</taxon>
        <taxon>Gammaproteobacteria</taxon>
        <taxon>Oceanospirillales</taxon>
        <taxon>Oceanospirillaceae</taxon>
        <taxon>Marinomonas</taxon>
    </lineage>
</organism>
<proteinExistence type="predicted"/>
<dbReference type="CDD" id="cd04301">
    <property type="entry name" value="NAT_SF"/>
    <property type="match status" value="1"/>
</dbReference>
<dbReference type="GO" id="GO:0003700">
    <property type="term" value="F:DNA-binding transcription factor activity"/>
    <property type="evidence" value="ECO:0007669"/>
    <property type="project" value="InterPro"/>
</dbReference>
<name>A0A1A8TN47_9GAMM</name>
<keyword evidence="1 4" id="KW-0808">Transferase</keyword>
<dbReference type="PANTHER" id="PTHR13947">
    <property type="entry name" value="GNAT FAMILY N-ACETYLTRANSFERASE"/>
    <property type="match status" value="1"/>
</dbReference>
<dbReference type="SUPFAM" id="SSF55729">
    <property type="entry name" value="Acyl-CoA N-acyltransferases (Nat)"/>
    <property type="match status" value="1"/>
</dbReference>
<dbReference type="Pfam" id="PF12802">
    <property type="entry name" value="MarR_2"/>
    <property type="match status" value="1"/>
</dbReference>
<evidence type="ECO:0000313" key="5">
    <source>
        <dbReference type="Proteomes" id="UP000092544"/>
    </source>
</evidence>
<dbReference type="RefSeq" id="WP_067017919.1">
    <property type="nucleotide sequence ID" value="NZ_FLOB01000007.1"/>
</dbReference>
<dbReference type="PROSITE" id="PS50995">
    <property type="entry name" value="HTH_MARR_2"/>
    <property type="match status" value="1"/>
</dbReference>
<dbReference type="Proteomes" id="UP000092544">
    <property type="component" value="Unassembled WGS sequence"/>
</dbReference>
<dbReference type="InterPro" id="IPR000835">
    <property type="entry name" value="HTH_MarR-typ"/>
</dbReference>
<dbReference type="SUPFAM" id="SSF46785">
    <property type="entry name" value="Winged helix' DNA-binding domain"/>
    <property type="match status" value="1"/>
</dbReference>
<evidence type="ECO:0000259" key="3">
    <source>
        <dbReference type="PROSITE" id="PS51186"/>
    </source>
</evidence>
<dbReference type="SMART" id="SM00347">
    <property type="entry name" value="HTH_MARR"/>
    <property type="match status" value="1"/>
</dbReference>
<reference evidence="4 5" key="1">
    <citation type="submission" date="2016-06" db="EMBL/GenBank/DDBJ databases">
        <authorList>
            <person name="Kjaerup R.B."/>
            <person name="Dalgaard T.S."/>
            <person name="Juul-Madsen H.R."/>
        </authorList>
    </citation>
    <scope>NUCLEOTIDE SEQUENCE [LARGE SCALE GENOMIC DNA]</scope>
    <source>
        <strain evidence="4 5">CECT 8886</strain>
    </source>
</reference>
<dbReference type="InterPro" id="IPR011991">
    <property type="entry name" value="ArsR-like_HTH"/>
</dbReference>
<feature type="domain" description="N-acetyltransferase" evidence="3">
    <location>
        <begin position="157"/>
        <end position="320"/>
    </location>
</feature>
<evidence type="ECO:0000313" key="4">
    <source>
        <dbReference type="EMBL" id="SBS34356.1"/>
    </source>
</evidence>
<dbReference type="InterPro" id="IPR016181">
    <property type="entry name" value="Acyl_CoA_acyltransferase"/>
</dbReference>
<dbReference type="InterPro" id="IPR050769">
    <property type="entry name" value="NAT_camello-type"/>
</dbReference>
<evidence type="ECO:0000256" key="1">
    <source>
        <dbReference type="ARBA" id="ARBA00022679"/>
    </source>
</evidence>
<dbReference type="Pfam" id="PF00583">
    <property type="entry name" value="Acetyltransf_1"/>
    <property type="match status" value="1"/>
</dbReference>
<dbReference type="Gene3D" id="3.40.630.30">
    <property type="match status" value="1"/>
</dbReference>
<sequence>MEQFGVLTLGSRLKRISDDLFSEVQSIYLQCDIPISSTYFPILRLLQHVGELSVVEIAEQLRLSHPAVSKQVTKMAKEYLVEKTLDSQDQRRSLLKLSEHGIQAMQRVEPILEEMKVVIENMTNFSSNHFMEGLSELEKQLFNGGLANKVMDRLGGITIVPLAKKHEQAFYDLNMAWLKRYFPNQIAEKDHKLLRHPQREIIDKGGRVWVAIRKTPTFDSVVGVIAFVPSHDTSSSNKHSGEVCKLAVAEHCQGKGVAQRLLTQVYEFAGQNHLTKLTLETASCLTAARRLYDKNGFVEKPFPFPSPYERADVYMEKSLGDHI</sequence>
<keyword evidence="5" id="KW-1185">Reference proteome</keyword>
<dbReference type="PROSITE" id="PS51186">
    <property type="entry name" value="GNAT"/>
    <property type="match status" value="1"/>
</dbReference>
<dbReference type="InterPro" id="IPR036388">
    <property type="entry name" value="WH-like_DNA-bd_sf"/>
</dbReference>
<gene>
    <name evidence="4" type="ORF">MSP8886_03051</name>
</gene>